<evidence type="ECO:0000313" key="1">
    <source>
        <dbReference type="EMBL" id="TFK58532.1"/>
    </source>
</evidence>
<dbReference type="EMBL" id="ML209313">
    <property type="protein sequence ID" value="TFK58532.1"/>
    <property type="molecule type" value="Genomic_DNA"/>
</dbReference>
<dbReference type="Proteomes" id="UP000308600">
    <property type="component" value="Unassembled WGS sequence"/>
</dbReference>
<proteinExistence type="predicted"/>
<evidence type="ECO:0000313" key="2">
    <source>
        <dbReference type="Proteomes" id="UP000308600"/>
    </source>
</evidence>
<reference evidence="1 2" key="1">
    <citation type="journal article" date="2019" name="Nat. Ecol. Evol.">
        <title>Megaphylogeny resolves global patterns of mushroom evolution.</title>
        <authorList>
            <person name="Varga T."/>
            <person name="Krizsan K."/>
            <person name="Foldi C."/>
            <person name="Dima B."/>
            <person name="Sanchez-Garcia M."/>
            <person name="Sanchez-Ramirez S."/>
            <person name="Szollosi G.J."/>
            <person name="Szarkandi J.G."/>
            <person name="Papp V."/>
            <person name="Albert L."/>
            <person name="Andreopoulos W."/>
            <person name="Angelini C."/>
            <person name="Antonin V."/>
            <person name="Barry K.W."/>
            <person name="Bougher N.L."/>
            <person name="Buchanan P."/>
            <person name="Buyck B."/>
            <person name="Bense V."/>
            <person name="Catcheside P."/>
            <person name="Chovatia M."/>
            <person name="Cooper J."/>
            <person name="Damon W."/>
            <person name="Desjardin D."/>
            <person name="Finy P."/>
            <person name="Geml J."/>
            <person name="Haridas S."/>
            <person name="Hughes K."/>
            <person name="Justo A."/>
            <person name="Karasinski D."/>
            <person name="Kautmanova I."/>
            <person name="Kiss B."/>
            <person name="Kocsube S."/>
            <person name="Kotiranta H."/>
            <person name="LaButti K.M."/>
            <person name="Lechner B.E."/>
            <person name="Liimatainen K."/>
            <person name="Lipzen A."/>
            <person name="Lukacs Z."/>
            <person name="Mihaltcheva S."/>
            <person name="Morgado L.N."/>
            <person name="Niskanen T."/>
            <person name="Noordeloos M.E."/>
            <person name="Ohm R.A."/>
            <person name="Ortiz-Santana B."/>
            <person name="Ovrebo C."/>
            <person name="Racz N."/>
            <person name="Riley R."/>
            <person name="Savchenko A."/>
            <person name="Shiryaev A."/>
            <person name="Soop K."/>
            <person name="Spirin V."/>
            <person name="Szebenyi C."/>
            <person name="Tomsovsky M."/>
            <person name="Tulloss R.E."/>
            <person name="Uehling J."/>
            <person name="Grigoriev I.V."/>
            <person name="Vagvolgyi C."/>
            <person name="Papp T."/>
            <person name="Martin F.M."/>
            <person name="Miettinen O."/>
            <person name="Hibbett D.S."/>
            <person name="Nagy L.G."/>
        </authorList>
    </citation>
    <scope>NUCLEOTIDE SEQUENCE [LARGE SCALE GENOMIC DNA]</scope>
    <source>
        <strain evidence="1 2">NL-1719</strain>
    </source>
</reference>
<organism evidence="1 2">
    <name type="scientific">Pluteus cervinus</name>
    <dbReference type="NCBI Taxonomy" id="181527"/>
    <lineage>
        <taxon>Eukaryota</taxon>
        <taxon>Fungi</taxon>
        <taxon>Dikarya</taxon>
        <taxon>Basidiomycota</taxon>
        <taxon>Agaricomycotina</taxon>
        <taxon>Agaricomycetes</taxon>
        <taxon>Agaricomycetidae</taxon>
        <taxon>Agaricales</taxon>
        <taxon>Pluteineae</taxon>
        <taxon>Pluteaceae</taxon>
        <taxon>Pluteus</taxon>
    </lineage>
</organism>
<sequence>MLPPSRYGSPLGFNPKNAASPSRVSISPSPSEENPRRTLPPSRYGSPLGFNPQNAASPSGVSISPSTSDENPRHSLPPSRYGPSGINLHGAASLSGVSVSSSLTGKRPHPIPPPPNTFPALDPQDAALSSRMSTSTSHVHKASPQVLPSPEFVLPTSHSRISIPFDPSATYSINYLGGKATRPLSRVSVPLPSKPDFPALSEPGLGGTFDGLPQGQEFSSGEASESPLGDADNRFHYKTITSLMQRMTEGSSRRQAAIRDHFLAMNTTGQEIFLALQTTTDFLQLNAQQQKDMLDLLATYNGMSSAPTRGVDRHDTAPSPHLDSFRAAGDDYEDTKEPETPESNERRRKYLRKIQDHIAFLLGIKRGEIATVKRKLSPTAIRSVIAGRRELGLTTWCLDWDGDAKSGYNTMAIQVAAENFVDLAKNTWTDPLPNYATDLDQVVKSMQQHVHHLLQTYREKGSLYAAIDAKKPGSSLISGSSAVGPSPLAGPSILPIPTAKPPTSSSMAGPSTSKTPTSSFLTASPRTSHSLTSKPFGSPFSMNPLSLTAGSSIPGQSGIKPLSTTETSTGTNPSSSAEDVILQHIGQKKVMARRTRKQTLARHRRELVDSTDLLQHHSPMMKRLGTEAMSSDESEPEYFTNELAIQGGRTKRLKANQPGPDRKKNHYTVVQPAWRSFQLSKFLWRLDELRQESRVRVDGPIVRMPRGNPPRIRIRTSQVHDKKAPKDLPCNFYDPAWLKKMNDTTRSVTVGKMQTYYDLNIPGDPSTGNEGDS</sequence>
<accession>A0ACD2ZYL3</accession>
<gene>
    <name evidence="1" type="ORF">BDN72DRAFT_906649</name>
</gene>
<protein>
    <submittedName>
        <fullName evidence="1">Uncharacterized protein</fullName>
    </submittedName>
</protein>
<name>A0ACD2ZYL3_9AGAR</name>
<keyword evidence="2" id="KW-1185">Reference proteome</keyword>